<keyword evidence="1" id="KW-0472">Membrane</keyword>
<feature type="non-terminal residue" evidence="2">
    <location>
        <position position="1"/>
    </location>
</feature>
<proteinExistence type="predicted"/>
<organism evidence="2 3">
    <name type="scientific">Hyaloscypha hepaticicola</name>
    <dbReference type="NCBI Taxonomy" id="2082293"/>
    <lineage>
        <taxon>Eukaryota</taxon>
        <taxon>Fungi</taxon>
        <taxon>Dikarya</taxon>
        <taxon>Ascomycota</taxon>
        <taxon>Pezizomycotina</taxon>
        <taxon>Leotiomycetes</taxon>
        <taxon>Helotiales</taxon>
        <taxon>Hyaloscyphaceae</taxon>
        <taxon>Hyaloscypha</taxon>
    </lineage>
</organism>
<reference evidence="2 3" key="1">
    <citation type="submission" date="2016-05" db="EMBL/GenBank/DDBJ databases">
        <title>A degradative enzymes factory behind the ericoid mycorrhizal symbiosis.</title>
        <authorList>
            <consortium name="DOE Joint Genome Institute"/>
            <person name="Martino E."/>
            <person name="Morin E."/>
            <person name="Grelet G."/>
            <person name="Kuo A."/>
            <person name="Kohler A."/>
            <person name="Daghino S."/>
            <person name="Barry K."/>
            <person name="Choi C."/>
            <person name="Cichocki N."/>
            <person name="Clum A."/>
            <person name="Copeland A."/>
            <person name="Hainaut M."/>
            <person name="Haridas S."/>
            <person name="Labutti K."/>
            <person name="Lindquist E."/>
            <person name="Lipzen A."/>
            <person name="Khouja H.-R."/>
            <person name="Murat C."/>
            <person name="Ohm R."/>
            <person name="Olson A."/>
            <person name="Spatafora J."/>
            <person name="Veneault-Fourrey C."/>
            <person name="Henrissat B."/>
            <person name="Grigoriev I."/>
            <person name="Martin F."/>
            <person name="Perotto S."/>
        </authorList>
    </citation>
    <scope>NUCLEOTIDE SEQUENCE [LARGE SCALE GENOMIC DNA]</scope>
    <source>
        <strain evidence="2 3">UAMH 7357</strain>
    </source>
</reference>
<keyword evidence="1" id="KW-0812">Transmembrane</keyword>
<dbReference type="OrthoDB" id="5425374at2759"/>
<name>A0A2J6Q8Y5_9HELO</name>
<keyword evidence="1" id="KW-1133">Transmembrane helix</keyword>
<accession>A0A2J6Q8Y5</accession>
<gene>
    <name evidence="2" type="ORF">NA56DRAFT_570141</name>
</gene>
<sequence>NRNIITFYTLFNFLKIIILFQGTINSIIQFIRVIITILEKLFPKVIILFINNISIKRLYTNYNNKLKLSGIRYYIYKYL</sequence>
<feature type="transmembrane region" description="Helical" evidence="1">
    <location>
        <begin position="41"/>
        <end position="59"/>
    </location>
</feature>
<evidence type="ECO:0000313" key="3">
    <source>
        <dbReference type="Proteomes" id="UP000235672"/>
    </source>
</evidence>
<protein>
    <submittedName>
        <fullName evidence="2">Uncharacterized protein</fullName>
    </submittedName>
</protein>
<evidence type="ECO:0000256" key="1">
    <source>
        <dbReference type="SAM" id="Phobius"/>
    </source>
</evidence>
<dbReference type="AlphaFoldDB" id="A0A2J6Q8Y5"/>
<evidence type="ECO:0000313" key="2">
    <source>
        <dbReference type="EMBL" id="PMD22728.1"/>
    </source>
</evidence>
<dbReference type="Proteomes" id="UP000235672">
    <property type="component" value="Unassembled WGS sequence"/>
</dbReference>
<keyword evidence="3" id="KW-1185">Reference proteome</keyword>
<dbReference type="EMBL" id="KZ613477">
    <property type="protein sequence ID" value="PMD22728.1"/>
    <property type="molecule type" value="Genomic_DNA"/>
</dbReference>
<feature type="transmembrane region" description="Helical" evidence="1">
    <location>
        <begin position="12"/>
        <end position="35"/>
    </location>
</feature>